<protein>
    <recommendedName>
        <fullName evidence="6">Fibrinogen C-terminal domain-containing protein</fullName>
    </recommendedName>
</protein>
<dbReference type="GO" id="GO:0030674">
    <property type="term" value="F:protein-macromolecule adaptor activity"/>
    <property type="evidence" value="ECO:0007669"/>
    <property type="project" value="TreeGrafter"/>
</dbReference>
<feature type="domain" description="Fibrinogen C-terminal" evidence="6">
    <location>
        <begin position="175"/>
        <end position="399"/>
    </location>
</feature>
<gene>
    <name evidence="7" type="ORF">Pmani_021901</name>
</gene>
<dbReference type="SMART" id="SM00186">
    <property type="entry name" value="FBG"/>
    <property type="match status" value="1"/>
</dbReference>
<dbReference type="Proteomes" id="UP001292094">
    <property type="component" value="Unassembled WGS sequence"/>
</dbReference>
<evidence type="ECO:0000256" key="4">
    <source>
        <dbReference type="ARBA" id="ARBA00023180"/>
    </source>
</evidence>
<evidence type="ECO:0000256" key="5">
    <source>
        <dbReference type="ARBA" id="ARBA00053344"/>
    </source>
</evidence>
<dbReference type="GO" id="GO:0034116">
    <property type="term" value="P:positive regulation of heterotypic cell-cell adhesion"/>
    <property type="evidence" value="ECO:0007669"/>
    <property type="project" value="TreeGrafter"/>
</dbReference>
<dbReference type="Gene3D" id="3.90.215.10">
    <property type="entry name" value="Gamma Fibrinogen, chain A, domain 1"/>
    <property type="match status" value="1"/>
</dbReference>
<comment type="function">
    <text evidence="5">Lectin involved in innate immunity. Agglutinates all types of human erythrocytes, Gram-positive and Gram-negative bacteria. Has a stronger agglutinating activity towards Gram-negative bacteria than towards Gram-positive bacteria. Specifically recognizes acetyl group-containing substances on agglutinated cells. The hemagglutinating activity was inhibited by EDTA, acetyl group-containing mono- and disaccharides, N-acetyl derivatives of amino acids, other acetyl group-containing substances, propionamide and benzamide. Enhances the antimicrobial activity of big defensin against Gram-positive bacteria but not against Gram-negative bacteria.</text>
</comment>
<comment type="subcellular location">
    <subcellularLocation>
        <location evidence="1">Secreted</location>
    </subcellularLocation>
</comment>
<dbReference type="InterPro" id="IPR037579">
    <property type="entry name" value="FIB_ANG-like"/>
</dbReference>
<dbReference type="InterPro" id="IPR002181">
    <property type="entry name" value="Fibrinogen_a/b/g_C_dom"/>
</dbReference>
<dbReference type="AlphaFoldDB" id="A0AAE1PD55"/>
<comment type="caution">
    <text evidence="7">The sequence shown here is derived from an EMBL/GenBank/DDBJ whole genome shotgun (WGS) entry which is preliminary data.</text>
</comment>
<dbReference type="FunFam" id="3.90.215.10:FF:000001">
    <property type="entry name" value="Tenascin isoform 1"/>
    <property type="match status" value="1"/>
</dbReference>
<dbReference type="GO" id="GO:0005201">
    <property type="term" value="F:extracellular matrix structural constituent"/>
    <property type="evidence" value="ECO:0007669"/>
    <property type="project" value="TreeGrafter"/>
</dbReference>
<dbReference type="InterPro" id="IPR036056">
    <property type="entry name" value="Fibrinogen-like_C"/>
</dbReference>
<reference evidence="7" key="1">
    <citation type="submission" date="2023-11" db="EMBL/GenBank/DDBJ databases">
        <title>Genome assemblies of two species of porcelain crab, Petrolisthes cinctipes and Petrolisthes manimaculis (Anomura: Porcellanidae).</title>
        <authorList>
            <person name="Angst P."/>
        </authorList>
    </citation>
    <scope>NUCLEOTIDE SEQUENCE</scope>
    <source>
        <strain evidence="7">PB745_02</strain>
        <tissue evidence="7">Gill</tissue>
    </source>
</reference>
<keyword evidence="8" id="KW-1185">Reference proteome</keyword>
<dbReference type="PANTHER" id="PTHR47221">
    <property type="entry name" value="FIBRINOGEN ALPHA CHAIN"/>
    <property type="match status" value="1"/>
</dbReference>
<dbReference type="CDD" id="cd00087">
    <property type="entry name" value="FReD"/>
    <property type="match status" value="1"/>
</dbReference>
<organism evidence="7 8">
    <name type="scientific">Petrolisthes manimaculis</name>
    <dbReference type="NCBI Taxonomy" id="1843537"/>
    <lineage>
        <taxon>Eukaryota</taxon>
        <taxon>Metazoa</taxon>
        <taxon>Ecdysozoa</taxon>
        <taxon>Arthropoda</taxon>
        <taxon>Crustacea</taxon>
        <taxon>Multicrustacea</taxon>
        <taxon>Malacostraca</taxon>
        <taxon>Eumalacostraca</taxon>
        <taxon>Eucarida</taxon>
        <taxon>Decapoda</taxon>
        <taxon>Pleocyemata</taxon>
        <taxon>Anomura</taxon>
        <taxon>Galatheoidea</taxon>
        <taxon>Porcellanidae</taxon>
        <taxon>Petrolisthes</taxon>
    </lineage>
</organism>
<keyword evidence="3" id="KW-1015">Disulfide bond</keyword>
<evidence type="ECO:0000313" key="7">
    <source>
        <dbReference type="EMBL" id="KAK4306279.1"/>
    </source>
</evidence>
<sequence length="405" mass="46656">MSPMETVWEKMEEVWDVVVGTKSSVDVLVPKSEALLNTSQRQERAISTIQSDLTEKANRIIQNLDQVEQTLKTMPREVTSVVRERINPVTLLHRSTTNTHHHVQDDTPAEDPPGDLVDQVSGSFLTEHNNSDMMLTTTERPPTRSPLGPSGVVFPSVQRKPVTINNTFVINQPHEQYLKQGYSCLGLKDKGMIESGTYYLKIRGTTYWFLKVFCDMESGGWTVIQRRDDFGEPRETFNREWDDYKHGFGNPEAEFWLGNENIYMLTNTDDYMLRVELEDFDGNRRYAEYSTFKLHSEKDNYKLEIGGYSGNAGDSLNDPWYGSNLSPFSTVNRDNDRSSLNCASMLKGGWWWRSCGRGLNGIYLTDPNDLTARQGIVWFRWRGWDYTLKKSVLMIRPKNKDRKLS</sequence>
<dbReference type="PANTHER" id="PTHR47221:SF5">
    <property type="entry name" value="FIBRINOGEN C-TERMINAL DOMAIN-CONTAINING PROTEIN"/>
    <property type="match status" value="1"/>
</dbReference>
<dbReference type="Pfam" id="PF00147">
    <property type="entry name" value="Fibrinogen_C"/>
    <property type="match status" value="1"/>
</dbReference>
<keyword evidence="4" id="KW-0325">Glycoprotein</keyword>
<evidence type="ECO:0000256" key="3">
    <source>
        <dbReference type="ARBA" id="ARBA00023157"/>
    </source>
</evidence>
<proteinExistence type="predicted"/>
<evidence type="ECO:0000313" key="8">
    <source>
        <dbReference type="Proteomes" id="UP001292094"/>
    </source>
</evidence>
<dbReference type="PROSITE" id="PS51406">
    <property type="entry name" value="FIBRINOGEN_C_2"/>
    <property type="match status" value="1"/>
</dbReference>
<dbReference type="GO" id="GO:0030246">
    <property type="term" value="F:carbohydrate binding"/>
    <property type="evidence" value="ECO:0007669"/>
    <property type="project" value="UniProtKB-ARBA"/>
</dbReference>
<dbReference type="EMBL" id="JAWZYT010002157">
    <property type="protein sequence ID" value="KAK4306279.1"/>
    <property type="molecule type" value="Genomic_DNA"/>
</dbReference>
<dbReference type="Gene3D" id="4.10.530.10">
    <property type="entry name" value="Gamma-fibrinogen Carboxyl Terminal Fragment, domain 2"/>
    <property type="match status" value="1"/>
</dbReference>
<evidence type="ECO:0000256" key="2">
    <source>
        <dbReference type="ARBA" id="ARBA00022525"/>
    </source>
</evidence>
<name>A0AAE1PD55_9EUCA</name>
<dbReference type="SUPFAM" id="SSF56496">
    <property type="entry name" value="Fibrinogen C-terminal domain-like"/>
    <property type="match status" value="1"/>
</dbReference>
<keyword evidence="2" id="KW-0964">Secreted</keyword>
<evidence type="ECO:0000259" key="6">
    <source>
        <dbReference type="PROSITE" id="PS51406"/>
    </source>
</evidence>
<dbReference type="InterPro" id="IPR014716">
    <property type="entry name" value="Fibrinogen_a/b/g_C_1"/>
</dbReference>
<evidence type="ECO:0000256" key="1">
    <source>
        <dbReference type="ARBA" id="ARBA00004613"/>
    </source>
</evidence>
<accession>A0AAE1PD55</accession>
<dbReference type="GO" id="GO:0005577">
    <property type="term" value="C:fibrinogen complex"/>
    <property type="evidence" value="ECO:0007669"/>
    <property type="project" value="TreeGrafter"/>
</dbReference>